<proteinExistence type="predicted"/>
<evidence type="ECO:0000256" key="1">
    <source>
        <dbReference type="SAM" id="MobiDB-lite"/>
    </source>
</evidence>
<dbReference type="Proteomes" id="UP000238541">
    <property type="component" value="Unassembled WGS sequence"/>
</dbReference>
<feature type="region of interest" description="Disordered" evidence="1">
    <location>
        <begin position="1"/>
        <end position="34"/>
    </location>
</feature>
<name>A0A2S6FKE0_9PSED</name>
<evidence type="ECO:0000313" key="3">
    <source>
        <dbReference type="Proteomes" id="UP000238541"/>
    </source>
</evidence>
<comment type="caution">
    <text evidence="2">The sequence shown here is derived from an EMBL/GenBank/DDBJ whole genome shotgun (WGS) entry which is preliminary data.</text>
</comment>
<protein>
    <submittedName>
        <fullName evidence="2">Uncharacterized protein</fullName>
    </submittedName>
</protein>
<keyword evidence="3" id="KW-1185">Reference proteome</keyword>
<sequence>MHNLLHKKGRHPEEPALLESLKDRSPVGASPAREELQDTAFIQDKRVIVDVHREQARSYKGM</sequence>
<gene>
    <name evidence="2" type="ORF">CD175_16560</name>
</gene>
<dbReference type="AlphaFoldDB" id="A0A2S6FKE0"/>
<evidence type="ECO:0000313" key="2">
    <source>
        <dbReference type="EMBL" id="PPK37865.1"/>
    </source>
</evidence>
<feature type="compositionally biased region" description="Basic residues" evidence="1">
    <location>
        <begin position="1"/>
        <end position="10"/>
    </location>
</feature>
<accession>A0A2S6FKE0</accession>
<reference evidence="3" key="1">
    <citation type="submission" date="2017-06" db="EMBL/GenBank/DDBJ databases">
        <authorList>
            <person name="Furmanczyk E.M."/>
        </authorList>
    </citation>
    <scope>NUCLEOTIDE SEQUENCE [LARGE SCALE GENOMIC DNA]</scope>
    <source>
        <strain evidence="3">AP3_16</strain>
    </source>
</reference>
<dbReference type="EMBL" id="NIRS01000004">
    <property type="protein sequence ID" value="PPK37865.1"/>
    <property type="molecule type" value="Genomic_DNA"/>
</dbReference>
<organism evidence="2 3">
    <name type="scientific">Pseudomonas laurylsulfatiphila</name>
    <dbReference type="NCBI Taxonomy" id="2011015"/>
    <lineage>
        <taxon>Bacteria</taxon>
        <taxon>Pseudomonadati</taxon>
        <taxon>Pseudomonadota</taxon>
        <taxon>Gammaproteobacteria</taxon>
        <taxon>Pseudomonadales</taxon>
        <taxon>Pseudomonadaceae</taxon>
        <taxon>Pseudomonas</taxon>
    </lineage>
</organism>